<reference evidence="2" key="2">
    <citation type="journal article" date="2023" name="Int. J. Mol. Sci.">
        <title>De Novo Assembly and Annotation of 11 Diverse Shrub Willow (Salix) Genomes Reveals Novel Gene Organization in Sex-Linked Regions.</title>
        <authorList>
            <person name="Hyden B."/>
            <person name="Feng K."/>
            <person name="Yates T.B."/>
            <person name="Jawdy S."/>
            <person name="Cereghino C."/>
            <person name="Smart L.B."/>
            <person name="Muchero W."/>
        </authorList>
    </citation>
    <scope>NUCLEOTIDE SEQUENCE</scope>
    <source>
        <tissue evidence="2">Shoot tip</tissue>
    </source>
</reference>
<evidence type="ECO:0000313" key="3">
    <source>
        <dbReference type="Proteomes" id="UP001151532"/>
    </source>
</evidence>
<comment type="caution">
    <text evidence="2">The sequence shown here is derived from an EMBL/GenBank/DDBJ whole genome shotgun (WGS) entry which is preliminary data.</text>
</comment>
<gene>
    <name evidence="2" type="ORF">OIU79_026092</name>
</gene>
<keyword evidence="3" id="KW-1185">Reference proteome</keyword>
<dbReference type="AlphaFoldDB" id="A0A9Q0SDI9"/>
<feature type="compositionally biased region" description="Basic and acidic residues" evidence="1">
    <location>
        <begin position="26"/>
        <end position="36"/>
    </location>
</feature>
<accession>A0A9Q0SDI9</accession>
<evidence type="ECO:0000256" key="1">
    <source>
        <dbReference type="SAM" id="MobiDB-lite"/>
    </source>
</evidence>
<feature type="region of interest" description="Disordered" evidence="1">
    <location>
        <begin position="25"/>
        <end position="54"/>
    </location>
</feature>
<reference evidence="2" key="1">
    <citation type="submission" date="2022-11" db="EMBL/GenBank/DDBJ databases">
        <authorList>
            <person name="Hyden B.L."/>
            <person name="Feng K."/>
            <person name="Yates T."/>
            <person name="Jawdy S."/>
            <person name="Smart L.B."/>
            <person name="Muchero W."/>
        </authorList>
    </citation>
    <scope>NUCLEOTIDE SEQUENCE</scope>
    <source>
        <tissue evidence="2">Shoot tip</tissue>
    </source>
</reference>
<feature type="non-terminal residue" evidence="2">
    <location>
        <position position="54"/>
    </location>
</feature>
<protein>
    <submittedName>
        <fullName evidence="2">Uncharacterized protein</fullName>
    </submittedName>
</protein>
<proteinExistence type="predicted"/>
<organism evidence="2 3">
    <name type="scientific">Salix purpurea</name>
    <name type="common">Purple osier willow</name>
    <dbReference type="NCBI Taxonomy" id="77065"/>
    <lineage>
        <taxon>Eukaryota</taxon>
        <taxon>Viridiplantae</taxon>
        <taxon>Streptophyta</taxon>
        <taxon>Embryophyta</taxon>
        <taxon>Tracheophyta</taxon>
        <taxon>Spermatophyta</taxon>
        <taxon>Magnoliopsida</taxon>
        <taxon>eudicotyledons</taxon>
        <taxon>Gunneridae</taxon>
        <taxon>Pentapetalae</taxon>
        <taxon>rosids</taxon>
        <taxon>fabids</taxon>
        <taxon>Malpighiales</taxon>
        <taxon>Salicaceae</taxon>
        <taxon>Saliceae</taxon>
        <taxon>Salix</taxon>
    </lineage>
</organism>
<evidence type="ECO:0000313" key="2">
    <source>
        <dbReference type="EMBL" id="KAJ6673005.1"/>
    </source>
</evidence>
<dbReference type="Proteomes" id="UP001151532">
    <property type="component" value="Unassembled WGS sequence"/>
</dbReference>
<dbReference type="EMBL" id="JAPFFK010000622">
    <property type="protein sequence ID" value="KAJ6673005.1"/>
    <property type="molecule type" value="Genomic_DNA"/>
</dbReference>
<name>A0A9Q0SDI9_SALPP</name>
<sequence length="54" mass="6039">MIWERSHASFISVELLSGTPISSALRDSEERKRCSTGDDIEEDEELPLLAMSTV</sequence>